<evidence type="ECO:0000313" key="2">
    <source>
        <dbReference type="Proteomes" id="UP000578352"/>
    </source>
</evidence>
<name>A0A853CYJ8_9MICO</name>
<comment type="caution">
    <text evidence="1">The sequence shown here is derived from an EMBL/GenBank/DDBJ whole genome shotgun (WGS) entry which is preliminary data.</text>
</comment>
<proteinExistence type="predicted"/>
<organism evidence="1 2">
    <name type="scientific">Leifsonia shinshuensis</name>
    <dbReference type="NCBI Taxonomy" id="150026"/>
    <lineage>
        <taxon>Bacteria</taxon>
        <taxon>Bacillati</taxon>
        <taxon>Actinomycetota</taxon>
        <taxon>Actinomycetes</taxon>
        <taxon>Micrococcales</taxon>
        <taxon>Microbacteriaceae</taxon>
        <taxon>Leifsonia</taxon>
    </lineage>
</organism>
<protein>
    <submittedName>
        <fullName evidence="1">Uncharacterized protein</fullName>
    </submittedName>
</protein>
<accession>A0A853CYJ8</accession>
<dbReference type="Proteomes" id="UP000578352">
    <property type="component" value="Unassembled WGS sequence"/>
</dbReference>
<gene>
    <name evidence="1" type="ORF">HNR13_003929</name>
</gene>
<sequence length="59" mass="6448">MNTTSHTLPSAAGPVVPHVERATSMVTGQPILIRCECPLGRDHTYAEWRERFGDSAPAE</sequence>
<dbReference type="EMBL" id="JACCFL010000001">
    <property type="protein sequence ID" value="NYJ25642.1"/>
    <property type="molecule type" value="Genomic_DNA"/>
</dbReference>
<dbReference type="AlphaFoldDB" id="A0A853CYJ8"/>
<reference evidence="1 2" key="1">
    <citation type="submission" date="2020-07" db="EMBL/GenBank/DDBJ databases">
        <title>Sequencing the genomes of 1000 actinobacteria strains.</title>
        <authorList>
            <person name="Klenk H.-P."/>
        </authorList>
    </citation>
    <scope>NUCLEOTIDE SEQUENCE [LARGE SCALE GENOMIC DNA]</scope>
    <source>
        <strain evidence="1 2">DSM 15165</strain>
    </source>
</reference>
<dbReference type="RefSeq" id="WP_179608456.1">
    <property type="nucleotide sequence ID" value="NZ_BAABEH010000001.1"/>
</dbReference>
<evidence type="ECO:0000313" key="1">
    <source>
        <dbReference type="EMBL" id="NYJ25642.1"/>
    </source>
</evidence>